<protein>
    <recommendedName>
        <fullName evidence="9">Peptidase M48 domain-containing protein</fullName>
    </recommendedName>
</protein>
<organism evidence="10 11">
    <name type="scientific">Rugosimonospora acidiphila</name>
    <dbReference type="NCBI Taxonomy" id="556531"/>
    <lineage>
        <taxon>Bacteria</taxon>
        <taxon>Bacillati</taxon>
        <taxon>Actinomycetota</taxon>
        <taxon>Actinomycetes</taxon>
        <taxon>Micromonosporales</taxon>
        <taxon>Micromonosporaceae</taxon>
        <taxon>Rugosimonospora</taxon>
    </lineage>
</organism>
<evidence type="ECO:0000256" key="3">
    <source>
        <dbReference type="ARBA" id="ARBA00022723"/>
    </source>
</evidence>
<keyword evidence="3" id="KW-0479">Metal-binding</keyword>
<feature type="region of interest" description="Disordered" evidence="7">
    <location>
        <begin position="281"/>
        <end position="307"/>
    </location>
</feature>
<feature type="transmembrane region" description="Helical" evidence="8">
    <location>
        <begin position="490"/>
        <end position="514"/>
    </location>
</feature>
<feature type="transmembrane region" description="Helical" evidence="8">
    <location>
        <begin position="237"/>
        <end position="256"/>
    </location>
</feature>
<comment type="caution">
    <text evidence="10">The sequence shown here is derived from an EMBL/GenBank/DDBJ whole genome shotgun (WGS) entry which is preliminary data.</text>
</comment>
<evidence type="ECO:0000259" key="9">
    <source>
        <dbReference type="Pfam" id="PF01435"/>
    </source>
</evidence>
<feature type="transmembrane region" description="Helical" evidence="8">
    <location>
        <begin position="534"/>
        <end position="556"/>
    </location>
</feature>
<proteinExistence type="predicted"/>
<dbReference type="RefSeq" id="WP_345639290.1">
    <property type="nucleotide sequence ID" value="NZ_BAABJQ010000058.1"/>
</dbReference>
<evidence type="ECO:0000256" key="4">
    <source>
        <dbReference type="ARBA" id="ARBA00022801"/>
    </source>
</evidence>
<evidence type="ECO:0000256" key="6">
    <source>
        <dbReference type="ARBA" id="ARBA00023049"/>
    </source>
</evidence>
<sequence>MTDAHGVGAAATAEPSPLPPPSTSRLAALTLAALAGAVFAGQWYLVLGASWWGAANQGCVVTDPDPVRSVANLLACTDRVRAEQALAILLGPAAVAVLAGLAYLAIPRLIRWRCGTEPLPAGSRLAVAFAALVSSAGLDRPPVIEARPRLSYTDTPFTYGRPPYRVVVPGLMKHAVEEHGLDPTGEVSLRHELAHIQGRDVRRTYLAIATWLASSLIVVGPLPLAAAYRAGGLGLALGWRLVAVAVLLWLALLAVFRTREHEADLRVARTDPAAVIDALVGTGSRPGPPPGAGVGRGDPPPGARGGRGLRWRSLWRFHPTRPERADVVRSPVRVLRPSTMELLVTGVATGLVGTELGVVLDGLLPADAWYAYLCTGALLCVPLMGVLGLGTWRASLARGGSPPAVPAGLALGLGLVAGTQLAPRAAADWWRVFASAGGQADVLSLTAADRGCAALLVAGAALLGLLAAQWSAATAGAWARTRHPRRGCAAALAVGGLCLAVPLGTWLLAVRVAASSAEPPSRLVAHELSGPRQPALLAAAALAWGFTLLGPLLHAGRPHPPGRAPRPAAWWLPAAAWALGLAVILAAPAVARGPATPVAAPPPMPATRQSFYTCRWLKLGGPSVLGPPADGDSQRALGLRLMALDDPAVRAIGQTLVTSAERGDPGLAAAAQLALLRRCDILISFGRYPSAQATHR</sequence>
<feature type="transmembrane region" description="Helical" evidence="8">
    <location>
        <begin position="568"/>
        <end position="591"/>
    </location>
</feature>
<keyword evidence="8" id="KW-1133">Transmembrane helix</keyword>
<keyword evidence="11" id="KW-1185">Reference proteome</keyword>
<comment type="cofactor">
    <cofactor evidence="1">
        <name>Zn(2+)</name>
        <dbReference type="ChEBI" id="CHEBI:29105"/>
    </cofactor>
</comment>
<dbReference type="InterPro" id="IPR001915">
    <property type="entry name" value="Peptidase_M48"/>
</dbReference>
<keyword evidence="4" id="KW-0378">Hydrolase</keyword>
<evidence type="ECO:0000256" key="2">
    <source>
        <dbReference type="ARBA" id="ARBA00022670"/>
    </source>
</evidence>
<feature type="domain" description="Peptidase M48" evidence="9">
    <location>
        <begin position="189"/>
        <end position="324"/>
    </location>
</feature>
<evidence type="ECO:0000256" key="1">
    <source>
        <dbReference type="ARBA" id="ARBA00001947"/>
    </source>
</evidence>
<feature type="transmembrane region" description="Helical" evidence="8">
    <location>
        <begin position="342"/>
        <end position="363"/>
    </location>
</feature>
<dbReference type="Proteomes" id="UP001501570">
    <property type="component" value="Unassembled WGS sequence"/>
</dbReference>
<evidence type="ECO:0000256" key="7">
    <source>
        <dbReference type="SAM" id="MobiDB-lite"/>
    </source>
</evidence>
<feature type="transmembrane region" description="Helical" evidence="8">
    <location>
        <begin position="369"/>
        <end position="392"/>
    </location>
</feature>
<keyword evidence="2" id="KW-0645">Protease</keyword>
<feature type="transmembrane region" description="Helical" evidence="8">
    <location>
        <begin position="404"/>
        <end position="422"/>
    </location>
</feature>
<keyword evidence="8" id="KW-0812">Transmembrane</keyword>
<evidence type="ECO:0000256" key="5">
    <source>
        <dbReference type="ARBA" id="ARBA00022833"/>
    </source>
</evidence>
<reference evidence="11" key="1">
    <citation type="journal article" date="2019" name="Int. J. Syst. Evol. Microbiol.">
        <title>The Global Catalogue of Microorganisms (GCM) 10K type strain sequencing project: providing services to taxonomists for standard genome sequencing and annotation.</title>
        <authorList>
            <consortium name="The Broad Institute Genomics Platform"/>
            <consortium name="The Broad Institute Genome Sequencing Center for Infectious Disease"/>
            <person name="Wu L."/>
            <person name="Ma J."/>
        </authorList>
    </citation>
    <scope>NUCLEOTIDE SEQUENCE [LARGE SCALE GENOMIC DNA]</scope>
    <source>
        <strain evidence="11">JCM 18304</strain>
    </source>
</reference>
<keyword evidence="6" id="KW-0482">Metalloprotease</keyword>
<feature type="region of interest" description="Disordered" evidence="7">
    <location>
        <begin position="1"/>
        <end position="21"/>
    </location>
</feature>
<feature type="transmembrane region" description="Helical" evidence="8">
    <location>
        <begin position="205"/>
        <end position="225"/>
    </location>
</feature>
<evidence type="ECO:0000256" key="8">
    <source>
        <dbReference type="SAM" id="Phobius"/>
    </source>
</evidence>
<name>A0ABP9SWN6_9ACTN</name>
<feature type="transmembrane region" description="Helical" evidence="8">
    <location>
        <begin position="453"/>
        <end position="478"/>
    </location>
</feature>
<feature type="transmembrane region" description="Helical" evidence="8">
    <location>
        <begin position="26"/>
        <end position="45"/>
    </location>
</feature>
<evidence type="ECO:0000313" key="10">
    <source>
        <dbReference type="EMBL" id="GAA5202106.1"/>
    </source>
</evidence>
<keyword evidence="5" id="KW-0862">Zinc</keyword>
<gene>
    <name evidence="10" type="ORF">GCM10023322_83300</name>
</gene>
<feature type="transmembrane region" description="Helical" evidence="8">
    <location>
        <begin position="85"/>
        <end position="106"/>
    </location>
</feature>
<dbReference type="EMBL" id="BAABJQ010000058">
    <property type="protein sequence ID" value="GAA5202106.1"/>
    <property type="molecule type" value="Genomic_DNA"/>
</dbReference>
<accession>A0ABP9SWN6</accession>
<keyword evidence="8" id="KW-0472">Membrane</keyword>
<dbReference type="Pfam" id="PF01435">
    <property type="entry name" value="Peptidase_M48"/>
    <property type="match status" value="1"/>
</dbReference>
<evidence type="ECO:0000313" key="11">
    <source>
        <dbReference type="Proteomes" id="UP001501570"/>
    </source>
</evidence>